<dbReference type="CDD" id="cd14698">
    <property type="entry name" value="bZIP_CNC"/>
    <property type="match status" value="1"/>
</dbReference>
<protein>
    <recommendedName>
        <fullName evidence="8">BZIP domain-containing protein</fullName>
    </recommendedName>
</protein>
<dbReference type="GO" id="GO:0000981">
    <property type="term" value="F:DNA-binding transcription factor activity, RNA polymerase II-specific"/>
    <property type="evidence" value="ECO:0007669"/>
    <property type="project" value="TreeGrafter"/>
</dbReference>
<dbReference type="Pfam" id="PF03131">
    <property type="entry name" value="bZIP_Maf"/>
    <property type="match status" value="1"/>
</dbReference>
<feature type="coiled-coil region" evidence="6">
    <location>
        <begin position="407"/>
        <end position="441"/>
    </location>
</feature>
<dbReference type="PANTHER" id="PTHR24411">
    <property type="entry name" value="NUCLEAR FACTOR ERYTHROID 2-RELATED FACTOR"/>
    <property type="match status" value="1"/>
</dbReference>
<evidence type="ECO:0000256" key="2">
    <source>
        <dbReference type="ARBA" id="ARBA00023125"/>
    </source>
</evidence>
<dbReference type="EMBL" id="MNPL01009700">
    <property type="protein sequence ID" value="OQR73569.1"/>
    <property type="molecule type" value="Genomic_DNA"/>
</dbReference>
<keyword evidence="4" id="KW-0804">Transcription</keyword>
<name>A0A1V9XJB0_9ACAR</name>
<sequence length="487" mass="53098">MTLRGDIGALFLKGLTTLPREPAIFGQERLEDMCASMADTLCRMMLPQSAAVSVIVHTSTHAKGQQPSSSYSKMWWKRRTLDKFYYDEVYSSSSDSESESFRGVPTGAGCSDNTFSNGRQGRSTCSSTVSVCRQNESQGIGYAASDTGVSSMYSDECDEEWMDGASETSHDHEQLVAGEGDLNYHSNSSSSASSSMSFGSASAGTSDACCTVPQKKYKFFGRKPFPTGADIARPRSHDEAHVVPQPTIKINVRPDLQPQGQTALQDIQHNHSYSVPGGVGLLAPVYNVQELGDTAEAKVQVPTLKSRASNATSVASSSDNATVGYGLDDIGAIGGPVTSSRDERRARELAIPITTEEIVRLSIDEFNERLTRYELTDEQLALIRDIRRRGKNKVAAQNCRKRKLDQISTLQFDVDRLNDARRSLQAENEQLRRLESLAELRLRQLTDLVNMAERQGPVNQASTIGQSNARPAANSGAIPKHSASLKL</sequence>
<evidence type="ECO:0000256" key="3">
    <source>
        <dbReference type="ARBA" id="ARBA00023159"/>
    </source>
</evidence>
<evidence type="ECO:0000313" key="10">
    <source>
        <dbReference type="Proteomes" id="UP000192247"/>
    </source>
</evidence>
<dbReference type="InterPro" id="IPR004826">
    <property type="entry name" value="bZIP_Maf"/>
</dbReference>
<dbReference type="PROSITE" id="PS50217">
    <property type="entry name" value="BZIP"/>
    <property type="match status" value="1"/>
</dbReference>
<dbReference type="STRING" id="418985.A0A1V9XJB0"/>
<dbReference type="AlphaFoldDB" id="A0A1V9XJB0"/>
<accession>A0A1V9XJB0</accession>
<feature type="compositionally biased region" description="Polar residues" evidence="7">
    <location>
        <begin position="457"/>
        <end position="469"/>
    </location>
</feature>
<evidence type="ECO:0000313" key="9">
    <source>
        <dbReference type="EMBL" id="OQR73569.1"/>
    </source>
</evidence>
<organism evidence="9 10">
    <name type="scientific">Tropilaelaps mercedesae</name>
    <dbReference type="NCBI Taxonomy" id="418985"/>
    <lineage>
        <taxon>Eukaryota</taxon>
        <taxon>Metazoa</taxon>
        <taxon>Ecdysozoa</taxon>
        <taxon>Arthropoda</taxon>
        <taxon>Chelicerata</taxon>
        <taxon>Arachnida</taxon>
        <taxon>Acari</taxon>
        <taxon>Parasitiformes</taxon>
        <taxon>Mesostigmata</taxon>
        <taxon>Gamasina</taxon>
        <taxon>Dermanyssoidea</taxon>
        <taxon>Laelapidae</taxon>
        <taxon>Tropilaelaps</taxon>
    </lineage>
</organism>
<dbReference type="PANTHER" id="PTHR24411:SF55">
    <property type="entry name" value="SEGMENTATION PROTEIN CAP'N'COLLAR"/>
    <property type="match status" value="1"/>
</dbReference>
<dbReference type="InParanoid" id="A0A1V9XJB0"/>
<evidence type="ECO:0000256" key="6">
    <source>
        <dbReference type="SAM" id="Coils"/>
    </source>
</evidence>
<dbReference type="GO" id="GO:0000978">
    <property type="term" value="F:RNA polymerase II cis-regulatory region sequence-specific DNA binding"/>
    <property type="evidence" value="ECO:0007669"/>
    <property type="project" value="InterPro"/>
</dbReference>
<evidence type="ECO:0000256" key="4">
    <source>
        <dbReference type="ARBA" id="ARBA00023163"/>
    </source>
</evidence>
<dbReference type="Proteomes" id="UP000192247">
    <property type="component" value="Unassembled WGS sequence"/>
</dbReference>
<keyword evidence="5" id="KW-0539">Nucleus</keyword>
<dbReference type="SUPFAM" id="SSF47454">
    <property type="entry name" value="A DNA-binding domain in eukaryotic transcription factors"/>
    <property type="match status" value="1"/>
</dbReference>
<evidence type="ECO:0000256" key="1">
    <source>
        <dbReference type="ARBA" id="ARBA00023015"/>
    </source>
</evidence>
<dbReference type="InterPro" id="IPR047167">
    <property type="entry name" value="NFE2-like"/>
</dbReference>
<comment type="caution">
    <text evidence="9">The sequence shown here is derived from an EMBL/GenBank/DDBJ whole genome shotgun (WGS) entry which is preliminary data.</text>
</comment>
<reference evidence="9 10" key="1">
    <citation type="journal article" date="2017" name="Gigascience">
        <title>Draft genome of the honey bee ectoparasitic mite, Tropilaelaps mercedesae, is shaped by the parasitic life history.</title>
        <authorList>
            <person name="Dong X."/>
            <person name="Armstrong S.D."/>
            <person name="Xia D."/>
            <person name="Makepeace B.L."/>
            <person name="Darby A.C."/>
            <person name="Kadowaki T."/>
        </authorList>
    </citation>
    <scope>NUCLEOTIDE SEQUENCE [LARGE SCALE GENOMIC DNA]</scope>
    <source>
        <strain evidence="9">Wuxi-XJTLU</strain>
    </source>
</reference>
<keyword evidence="3" id="KW-0010">Activator</keyword>
<evidence type="ECO:0000256" key="7">
    <source>
        <dbReference type="SAM" id="MobiDB-lite"/>
    </source>
</evidence>
<keyword evidence="6" id="KW-0175">Coiled coil</keyword>
<dbReference type="InterPro" id="IPR004827">
    <property type="entry name" value="bZIP"/>
</dbReference>
<evidence type="ECO:0000256" key="5">
    <source>
        <dbReference type="ARBA" id="ARBA00023242"/>
    </source>
</evidence>
<dbReference type="PROSITE" id="PS00036">
    <property type="entry name" value="BZIP_BASIC"/>
    <property type="match status" value="1"/>
</dbReference>
<keyword evidence="10" id="KW-1185">Reference proteome</keyword>
<evidence type="ECO:0000259" key="8">
    <source>
        <dbReference type="PROSITE" id="PS50217"/>
    </source>
</evidence>
<dbReference type="GO" id="GO:0005634">
    <property type="term" value="C:nucleus"/>
    <property type="evidence" value="ECO:0007669"/>
    <property type="project" value="TreeGrafter"/>
</dbReference>
<dbReference type="Gene3D" id="1.10.880.10">
    <property type="entry name" value="Transcription factor, Skn-1-like, DNA-binding domain"/>
    <property type="match status" value="1"/>
</dbReference>
<keyword evidence="2" id="KW-0238">DNA-binding</keyword>
<keyword evidence="1" id="KW-0805">Transcription regulation</keyword>
<dbReference type="OrthoDB" id="7458135at2759"/>
<feature type="region of interest" description="Disordered" evidence="7">
    <location>
        <begin position="457"/>
        <end position="487"/>
    </location>
</feature>
<gene>
    <name evidence="9" type="ORF">BIW11_03556</name>
</gene>
<feature type="domain" description="BZIP" evidence="8">
    <location>
        <begin position="382"/>
        <end position="433"/>
    </location>
</feature>
<proteinExistence type="predicted"/>
<dbReference type="SMART" id="SM00338">
    <property type="entry name" value="BRLZ"/>
    <property type="match status" value="1"/>
</dbReference>
<dbReference type="InterPro" id="IPR008917">
    <property type="entry name" value="TF_DNA-bd_sf"/>
</dbReference>